<accession>A0A4Q7KPA5</accession>
<name>A0A4Q7KPA5_9PSEU</name>
<evidence type="ECO:0000256" key="1">
    <source>
        <dbReference type="SAM" id="MobiDB-lite"/>
    </source>
</evidence>
<dbReference type="AlphaFoldDB" id="A0A4Q7KPA5"/>
<dbReference type="Proteomes" id="UP000294257">
    <property type="component" value="Unassembled WGS sequence"/>
</dbReference>
<dbReference type="RefSeq" id="WP_242613433.1">
    <property type="nucleotide sequence ID" value="NZ_SGWQ01000005.1"/>
</dbReference>
<dbReference type="EMBL" id="SGWQ01000005">
    <property type="protein sequence ID" value="RZS37511.1"/>
    <property type="molecule type" value="Genomic_DNA"/>
</dbReference>
<reference evidence="2 3" key="1">
    <citation type="submission" date="2019-02" db="EMBL/GenBank/DDBJ databases">
        <title>Genomic Encyclopedia of Type Strains, Phase IV (KMG-IV): sequencing the most valuable type-strain genomes for metagenomic binning, comparative biology and taxonomic classification.</title>
        <authorList>
            <person name="Goeker M."/>
        </authorList>
    </citation>
    <scope>NUCLEOTIDE SEQUENCE [LARGE SCALE GENOMIC DNA]</scope>
    <source>
        <strain evidence="2 3">DSM 101727</strain>
    </source>
</reference>
<dbReference type="InterPro" id="IPR045522">
    <property type="entry name" value="DUF6474"/>
</dbReference>
<dbReference type="Pfam" id="PF20079">
    <property type="entry name" value="DUF6474"/>
    <property type="match status" value="1"/>
</dbReference>
<comment type="caution">
    <text evidence="2">The sequence shown here is derived from an EMBL/GenBank/DDBJ whole genome shotgun (WGS) entry which is preliminary data.</text>
</comment>
<organism evidence="2 3">
    <name type="scientific">Herbihabitans rhizosphaerae</name>
    <dbReference type="NCBI Taxonomy" id="1872711"/>
    <lineage>
        <taxon>Bacteria</taxon>
        <taxon>Bacillati</taxon>
        <taxon>Actinomycetota</taxon>
        <taxon>Actinomycetes</taxon>
        <taxon>Pseudonocardiales</taxon>
        <taxon>Pseudonocardiaceae</taxon>
        <taxon>Herbihabitans</taxon>
    </lineage>
</organism>
<keyword evidence="3" id="KW-1185">Reference proteome</keyword>
<proteinExistence type="predicted"/>
<sequence length="165" mass="17701">MALRKRKSGDKAATKAAKHVGEPKITPKKAKNALGVAKVLGPTVIPVVAPLAVKAADAVRERFERRRAHKLGIAVDDLPQYSGRGGALHARISGAASSINELRGKDGTTDDDRAFADEADIKLRQLAAAVRAAERMPTARRKAAHRAVATELDQIEQRLLHRLGV</sequence>
<evidence type="ECO:0000313" key="2">
    <source>
        <dbReference type="EMBL" id="RZS37511.1"/>
    </source>
</evidence>
<evidence type="ECO:0000313" key="3">
    <source>
        <dbReference type="Proteomes" id="UP000294257"/>
    </source>
</evidence>
<protein>
    <submittedName>
        <fullName evidence="2">Uncharacterized protein</fullName>
    </submittedName>
</protein>
<feature type="region of interest" description="Disordered" evidence="1">
    <location>
        <begin position="1"/>
        <end position="25"/>
    </location>
</feature>
<gene>
    <name evidence="2" type="ORF">EV193_10566</name>
</gene>